<evidence type="ECO:0000256" key="3">
    <source>
        <dbReference type="SAM" id="MobiDB-lite"/>
    </source>
</evidence>
<feature type="region of interest" description="Disordered" evidence="3">
    <location>
        <begin position="38"/>
        <end position="69"/>
    </location>
</feature>
<reference evidence="4 5" key="1">
    <citation type="submission" date="2020-06" db="EMBL/GenBank/DDBJ databases">
        <title>Transcriptomic and genomic resources for Thalictrum thalictroides and T. hernandezii: Facilitating candidate gene discovery in an emerging model plant lineage.</title>
        <authorList>
            <person name="Arias T."/>
            <person name="Riano-Pachon D.M."/>
            <person name="Di Stilio V.S."/>
        </authorList>
    </citation>
    <scope>NUCLEOTIDE SEQUENCE [LARGE SCALE GENOMIC DNA]</scope>
    <source>
        <strain evidence="5">cv. WT478/WT964</strain>
        <tissue evidence="4">Leaves</tissue>
    </source>
</reference>
<dbReference type="OrthoDB" id="10461018at2759"/>
<accession>A0A7J6V6Y4</accession>
<dbReference type="InterPro" id="IPR035176">
    <property type="entry name" value="PEP"/>
</dbReference>
<keyword evidence="5" id="KW-1185">Reference proteome</keyword>
<evidence type="ECO:0000256" key="2">
    <source>
        <dbReference type="ARBA" id="ARBA00022821"/>
    </source>
</evidence>
<dbReference type="Pfam" id="PF17232">
    <property type="entry name" value="Pep1_7"/>
    <property type="match status" value="1"/>
</dbReference>
<comment type="caution">
    <text evidence="4">The sequence shown here is derived from an EMBL/GenBank/DDBJ whole genome shotgun (WGS) entry which is preliminary data.</text>
</comment>
<sequence length="69" mass="7396">MGDSAESEREGGVGYNPYNPCYYLLLATRGVLKCLGLDSSSAQGEGKRNETSYQDDPPTSTAEQGMKSN</sequence>
<proteinExistence type="inferred from homology"/>
<name>A0A7J6V6Y4_THATH</name>
<feature type="non-terminal residue" evidence="4">
    <location>
        <position position="69"/>
    </location>
</feature>
<evidence type="ECO:0000313" key="4">
    <source>
        <dbReference type="EMBL" id="KAF5180507.1"/>
    </source>
</evidence>
<comment type="similarity">
    <text evidence="1">Belongs to the brassicaceae elicitor peptide family.</text>
</comment>
<feature type="compositionally biased region" description="Polar residues" evidence="3">
    <location>
        <begin position="51"/>
        <end position="69"/>
    </location>
</feature>
<dbReference type="Proteomes" id="UP000554482">
    <property type="component" value="Unassembled WGS sequence"/>
</dbReference>
<dbReference type="AlphaFoldDB" id="A0A7J6V6Y4"/>
<evidence type="ECO:0000256" key="1">
    <source>
        <dbReference type="ARBA" id="ARBA00011021"/>
    </source>
</evidence>
<organism evidence="4 5">
    <name type="scientific">Thalictrum thalictroides</name>
    <name type="common">Rue-anemone</name>
    <name type="synonym">Anemone thalictroides</name>
    <dbReference type="NCBI Taxonomy" id="46969"/>
    <lineage>
        <taxon>Eukaryota</taxon>
        <taxon>Viridiplantae</taxon>
        <taxon>Streptophyta</taxon>
        <taxon>Embryophyta</taxon>
        <taxon>Tracheophyta</taxon>
        <taxon>Spermatophyta</taxon>
        <taxon>Magnoliopsida</taxon>
        <taxon>Ranunculales</taxon>
        <taxon>Ranunculaceae</taxon>
        <taxon>Thalictroideae</taxon>
        <taxon>Thalictrum</taxon>
    </lineage>
</organism>
<dbReference type="GO" id="GO:0045087">
    <property type="term" value="P:innate immune response"/>
    <property type="evidence" value="ECO:0007669"/>
    <property type="project" value="InterPro"/>
</dbReference>
<dbReference type="EMBL" id="JABWDY010037341">
    <property type="protein sequence ID" value="KAF5180507.1"/>
    <property type="molecule type" value="Genomic_DNA"/>
</dbReference>
<evidence type="ECO:0000313" key="5">
    <source>
        <dbReference type="Proteomes" id="UP000554482"/>
    </source>
</evidence>
<protein>
    <submittedName>
        <fullName evidence="4">Uncharacterized protein</fullName>
    </submittedName>
</protein>
<gene>
    <name evidence="4" type="ORF">FRX31_029906</name>
</gene>
<keyword evidence="2" id="KW-0611">Plant defense</keyword>